<feature type="compositionally biased region" description="Low complexity" evidence="1">
    <location>
        <begin position="65"/>
        <end position="87"/>
    </location>
</feature>
<dbReference type="AlphaFoldDB" id="A0A4S2MM99"/>
<name>A0A4S2MM99_9PEZI</name>
<keyword evidence="3" id="KW-1185">Reference proteome</keyword>
<sequence length="211" mass="24376">MLPLCLLRWGLPSSLLSSPPSLLLRRREQRWEQEFPPSLPPLWAPLPQPWVPQMRPREQQKQPRGLPQRPEQPLEQLEQLEQRGQLPRPSPPRQQRPEQPPPSSPPQPQPAPVPGPQQQPAQLEQRRVPLQRLSSPPVQPARMARTGQQFRARVQAKAAPAPLQRGTGCPLEPEQRREFLRRRRERRVSEGLRVRLEESVSHQAYSSGRKN</sequence>
<accession>A0A4S2MM99</accession>
<dbReference type="EMBL" id="ML220144">
    <property type="protein sequence ID" value="TGZ78200.1"/>
    <property type="molecule type" value="Genomic_DNA"/>
</dbReference>
<organism evidence="2 3">
    <name type="scientific">Ascodesmis nigricans</name>
    <dbReference type="NCBI Taxonomy" id="341454"/>
    <lineage>
        <taxon>Eukaryota</taxon>
        <taxon>Fungi</taxon>
        <taxon>Dikarya</taxon>
        <taxon>Ascomycota</taxon>
        <taxon>Pezizomycotina</taxon>
        <taxon>Pezizomycetes</taxon>
        <taxon>Pezizales</taxon>
        <taxon>Ascodesmidaceae</taxon>
        <taxon>Ascodesmis</taxon>
    </lineage>
</organism>
<feature type="region of interest" description="Disordered" evidence="1">
    <location>
        <begin position="30"/>
        <end position="177"/>
    </location>
</feature>
<dbReference type="InParanoid" id="A0A4S2MM99"/>
<feature type="compositionally biased region" description="Pro residues" evidence="1">
    <location>
        <begin position="88"/>
        <end position="117"/>
    </location>
</feature>
<protein>
    <submittedName>
        <fullName evidence="2">Uncharacterized protein</fullName>
    </submittedName>
</protein>
<evidence type="ECO:0000313" key="2">
    <source>
        <dbReference type="EMBL" id="TGZ78200.1"/>
    </source>
</evidence>
<proteinExistence type="predicted"/>
<dbReference type="Proteomes" id="UP000298138">
    <property type="component" value="Unassembled WGS sequence"/>
</dbReference>
<evidence type="ECO:0000313" key="3">
    <source>
        <dbReference type="Proteomes" id="UP000298138"/>
    </source>
</evidence>
<gene>
    <name evidence="2" type="ORF">EX30DRAFT_164791</name>
</gene>
<reference evidence="2 3" key="1">
    <citation type="submission" date="2019-04" db="EMBL/GenBank/DDBJ databases">
        <title>Comparative genomics and transcriptomics to analyze fruiting body development in filamentous ascomycetes.</title>
        <authorList>
            <consortium name="DOE Joint Genome Institute"/>
            <person name="Lutkenhaus R."/>
            <person name="Traeger S."/>
            <person name="Breuer J."/>
            <person name="Kuo A."/>
            <person name="Lipzen A."/>
            <person name="Pangilinan J."/>
            <person name="Dilworth D."/>
            <person name="Sandor L."/>
            <person name="Poggeler S."/>
            <person name="Barry K."/>
            <person name="Grigoriev I.V."/>
            <person name="Nowrousian M."/>
        </authorList>
    </citation>
    <scope>NUCLEOTIDE SEQUENCE [LARGE SCALE GENOMIC DNA]</scope>
    <source>
        <strain evidence="2 3">CBS 389.68</strain>
    </source>
</reference>
<feature type="compositionally biased region" description="Pro residues" evidence="1">
    <location>
        <begin position="37"/>
        <end position="50"/>
    </location>
</feature>
<evidence type="ECO:0000256" key="1">
    <source>
        <dbReference type="SAM" id="MobiDB-lite"/>
    </source>
</evidence>